<evidence type="ECO:0000256" key="1">
    <source>
        <dbReference type="ARBA" id="ARBA00022741"/>
    </source>
</evidence>
<dbReference type="PANTHER" id="PTHR43834">
    <property type="entry name" value="GTPASE DER"/>
    <property type="match status" value="1"/>
</dbReference>
<dbReference type="InterPro" id="IPR032859">
    <property type="entry name" value="KH_dom-like"/>
</dbReference>
<feature type="domain" description="G" evidence="3">
    <location>
        <begin position="166"/>
        <end position="267"/>
    </location>
</feature>
<evidence type="ECO:0000259" key="3">
    <source>
        <dbReference type="Pfam" id="PF01926"/>
    </source>
</evidence>
<evidence type="ECO:0000256" key="2">
    <source>
        <dbReference type="ARBA" id="ARBA00023134"/>
    </source>
</evidence>
<keyword evidence="1" id="KW-0547">Nucleotide-binding</keyword>
<dbReference type="NCBIfam" id="TIGR00231">
    <property type="entry name" value="small_GTP"/>
    <property type="match status" value="2"/>
</dbReference>
<feature type="domain" description="G" evidence="3">
    <location>
        <begin position="9"/>
        <end position="115"/>
    </location>
</feature>
<dbReference type="InterPro" id="IPR015946">
    <property type="entry name" value="KH_dom-like_a/b"/>
</dbReference>
<dbReference type="Pfam" id="PF01926">
    <property type="entry name" value="MMR_HSR1"/>
    <property type="match status" value="2"/>
</dbReference>
<sequence>MKIFDPIPNVVLLGETNVGKSSLFNKMVGERVSLVGSQRDLTRDVIIKTSVTSNFNLVDLPGINRTDEIDHFIEKIPSVNAFLIVIDHTGWNDISNRFLKYAMNSGKKVLVLVNKSDLGHVHSNKNDMETRYISVLRNHGTDELNKYISSWFEEDEEEELKSISWGFVGRSNVGKSTLLNKLIGQERFLVKDEIGTTQEVNAVSITGKNKIFHMIDTPGYRKNTNLSDLEKASQYRLLKAINVSVSHFVVLIDITQGISRVDLLLMDKIWSRGKGLIVGIGMWDKMNSDLVVLSNAKKELKKRFHGVYCIAVSGITGYGINNLVNAMNEVETKMKKKVQTSHLNKWFASMKNTDAVNRSGIKYITQLGMNPPSFGLFSNRTIEDTRLRYLERKMIDHFDLQGVHLNLIVKHKKDK</sequence>
<dbReference type="GO" id="GO:0005525">
    <property type="term" value="F:GTP binding"/>
    <property type="evidence" value="ECO:0007669"/>
    <property type="project" value="UniProtKB-KW"/>
</dbReference>
<dbReference type="RefSeq" id="WP_148971939.1">
    <property type="nucleotide sequence ID" value="NZ_CP043316.1"/>
</dbReference>
<reference evidence="5 6" key="1">
    <citation type="submission" date="2019-08" db="EMBL/GenBank/DDBJ databases">
        <title>Highly reduced genomes of protist endosymbionts show evolutionary convergence.</title>
        <authorList>
            <person name="George E."/>
            <person name="Husnik F."/>
            <person name="Tashyreva D."/>
            <person name="Prokopchuk G."/>
            <person name="Horak A."/>
            <person name="Kwong W.K."/>
            <person name="Lukes J."/>
            <person name="Keeling P.J."/>
        </authorList>
    </citation>
    <scope>NUCLEOTIDE SEQUENCE [LARGE SCALE GENOMIC DNA]</scope>
    <source>
        <strain evidence="5">1604LC</strain>
    </source>
</reference>
<dbReference type="EMBL" id="CP043316">
    <property type="protein sequence ID" value="QEK38818.1"/>
    <property type="molecule type" value="Genomic_DNA"/>
</dbReference>
<dbReference type="Gene3D" id="3.40.50.300">
    <property type="entry name" value="P-loop containing nucleotide triphosphate hydrolases"/>
    <property type="match status" value="2"/>
</dbReference>
<dbReference type="InterPro" id="IPR006073">
    <property type="entry name" value="GTP-bd"/>
</dbReference>
<dbReference type="SUPFAM" id="SSF52540">
    <property type="entry name" value="P-loop containing nucleoside triphosphate hydrolases"/>
    <property type="match status" value="2"/>
</dbReference>
<dbReference type="Proteomes" id="UP000325004">
    <property type="component" value="Chromosome"/>
</dbReference>
<organism evidence="5 6">
    <name type="scientific">Candidatus Cytomitobacter primus</name>
    <dbReference type="NCBI Taxonomy" id="2066024"/>
    <lineage>
        <taxon>Bacteria</taxon>
        <taxon>Pseudomonadati</taxon>
        <taxon>Pseudomonadota</taxon>
        <taxon>Alphaproteobacteria</taxon>
        <taxon>Holosporales</taxon>
        <taxon>Holosporaceae</taxon>
        <taxon>Candidatus Cytomitobacter</taxon>
    </lineage>
</organism>
<dbReference type="PANTHER" id="PTHR43834:SF6">
    <property type="entry name" value="GTPASE DER"/>
    <property type="match status" value="1"/>
</dbReference>
<dbReference type="AlphaFoldDB" id="A0A5C0UFH9"/>
<keyword evidence="6" id="KW-1185">Reference proteome</keyword>
<accession>A0A5C0UFH9</accession>
<gene>
    <name evidence="5" type="ORF">FZC34_02805</name>
</gene>
<dbReference type="KEGG" id="cpri:FZC34_02805"/>
<keyword evidence="2" id="KW-0342">GTP-binding</keyword>
<feature type="domain" description="GTPase Der C-terminal KH-domain-like" evidence="4">
    <location>
        <begin position="337"/>
        <end position="410"/>
    </location>
</feature>
<proteinExistence type="predicted"/>
<dbReference type="Gene3D" id="3.30.300.20">
    <property type="match status" value="1"/>
</dbReference>
<dbReference type="OrthoDB" id="9805918at2"/>
<evidence type="ECO:0000259" key="4">
    <source>
        <dbReference type="Pfam" id="PF14714"/>
    </source>
</evidence>
<dbReference type="InterPro" id="IPR005225">
    <property type="entry name" value="Small_GTP-bd"/>
</dbReference>
<name>A0A5C0UFH9_9PROT</name>
<dbReference type="InterPro" id="IPR027417">
    <property type="entry name" value="P-loop_NTPase"/>
</dbReference>
<protein>
    <submittedName>
        <fullName evidence="5">GTP-binding protein</fullName>
    </submittedName>
</protein>
<dbReference type="Pfam" id="PF14714">
    <property type="entry name" value="KH_dom-like"/>
    <property type="match status" value="1"/>
</dbReference>
<evidence type="ECO:0000313" key="6">
    <source>
        <dbReference type="Proteomes" id="UP000325004"/>
    </source>
</evidence>
<evidence type="ECO:0000313" key="5">
    <source>
        <dbReference type="EMBL" id="QEK38818.1"/>
    </source>
</evidence>